<evidence type="ECO:0000256" key="2">
    <source>
        <dbReference type="ARBA" id="ARBA00031039"/>
    </source>
</evidence>
<reference evidence="3" key="2">
    <citation type="submission" date="2025-09" db="UniProtKB">
        <authorList>
            <consortium name="Ensembl"/>
        </authorList>
    </citation>
    <scope>IDENTIFICATION</scope>
</reference>
<evidence type="ECO:0000256" key="1">
    <source>
        <dbReference type="ARBA" id="ARBA00021994"/>
    </source>
</evidence>
<dbReference type="Proteomes" id="UP000694388">
    <property type="component" value="Unplaced"/>
</dbReference>
<dbReference type="GO" id="GO:0004865">
    <property type="term" value="F:protein serine/threonine phosphatase inhibitor activity"/>
    <property type="evidence" value="ECO:0007669"/>
    <property type="project" value="InterPro"/>
</dbReference>
<organism evidence="3 4">
    <name type="scientific">Eptatretus burgeri</name>
    <name type="common">Inshore hagfish</name>
    <dbReference type="NCBI Taxonomy" id="7764"/>
    <lineage>
        <taxon>Eukaryota</taxon>
        <taxon>Metazoa</taxon>
        <taxon>Chordata</taxon>
        <taxon>Craniata</taxon>
        <taxon>Vertebrata</taxon>
        <taxon>Cyclostomata</taxon>
        <taxon>Myxini</taxon>
        <taxon>Myxiniformes</taxon>
        <taxon>Myxinidae</taxon>
        <taxon>Eptatretinae</taxon>
        <taxon>Eptatretus</taxon>
    </lineage>
</organism>
<dbReference type="InterPro" id="IPR011107">
    <property type="entry name" value="PPI_Ypi1"/>
</dbReference>
<evidence type="ECO:0000313" key="4">
    <source>
        <dbReference type="Proteomes" id="UP000694388"/>
    </source>
</evidence>
<keyword evidence="4" id="KW-1185">Reference proteome</keyword>
<dbReference type="AlphaFoldDB" id="A0A8C4Q0T2"/>
<dbReference type="Ensembl" id="ENSEBUT00000008794.1">
    <property type="protein sequence ID" value="ENSEBUP00000008296.1"/>
    <property type="gene ID" value="ENSEBUG00000005383.1"/>
</dbReference>
<dbReference type="GO" id="GO:0005634">
    <property type="term" value="C:nucleus"/>
    <property type="evidence" value="ECO:0007669"/>
    <property type="project" value="TreeGrafter"/>
</dbReference>
<dbReference type="GO" id="GO:0008157">
    <property type="term" value="F:protein phosphatase 1 binding"/>
    <property type="evidence" value="ECO:0007669"/>
    <property type="project" value="TreeGrafter"/>
</dbReference>
<reference evidence="3" key="1">
    <citation type="submission" date="2025-08" db="UniProtKB">
        <authorList>
            <consortium name="Ensembl"/>
        </authorList>
    </citation>
    <scope>IDENTIFICATION</scope>
</reference>
<proteinExistence type="predicted"/>
<dbReference type="GeneTree" id="ENSGT00390000001153"/>
<dbReference type="PANTHER" id="PTHR20835:SF0">
    <property type="entry name" value="E3 UBIQUITIN-PROTEIN LIGASE PPP1R11"/>
    <property type="match status" value="1"/>
</dbReference>
<name>A0A8C4Q0T2_EPTBU</name>
<accession>A0A8C4Q0T2</accession>
<sequence>MSCGHHAQAVLTSSECTFCLGFIACFEFMSHVYVVSHHRIVGPMETGEDESSSVSVTETLPAGTAQQGDPSVAASSLGAECCLRLRLTQPQGRKRVDWRSDVVDNENLGRKSSKCCCLYEKTRELGESSSESEEEDDGCENAYCGGYKHHNGQARRLPPDQQPGPEL</sequence>
<evidence type="ECO:0000313" key="3">
    <source>
        <dbReference type="Ensembl" id="ENSEBUP00000008296.1"/>
    </source>
</evidence>
<dbReference type="Pfam" id="PF07491">
    <property type="entry name" value="PPI_Ypi1"/>
    <property type="match status" value="1"/>
</dbReference>
<protein>
    <recommendedName>
        <fullName evidence="1">E3 ubiquitin-protein ligase PPP1R11</fullName>
    </recommendedName>
    <alternativeName>
        <fullName evidence="2">Protein phosphatase 1 regulatory subunit 11</fullName>
    </alternativeName>
</protein>
<dbReference type="PANTHER" id="PTHR20835">
    <property type="entry name" value="E3 UBIQUITIN-PROTEIN LIGASE PPP1R11-RELATED"/>
    <property type="match status" value="1"/>
</dbReference>